<keyword evidence="1" id="KW-0732">Signal</keyword>
<comment type="caution">
    <text evidence="2">The sequence shown here is derived from an EMBL/GenBank/DDBJ whole genome shotgun (WGS) entry which is preliminary data.</text>
</comment>
<feature type="chain" id="PRO_5019318834" evidence="1">
    <location>
        <begin position="20"/>
        <end position="192"/>
    </location>
</feature>
<dbReference type="RefSeq" id="WP_118126407.1">
    <property type="nucleotide sequence ID" value="NZ_CAEUHP010000001.1"/>
</dbReference>
<dbReference type="Proteomes" id="UP000284676">
    <property type="component" value="Unassembled WGS sequence"/>
</dbReference>
<gene>
    <name evidence="2" type="ORF">DW663_06505</name>
</gene>
<reference evidence="2 3" key="1">
    <citation type="submission" date="2018-08" db="EMBL/GenBank/DDBJ databases">
        <title>A genome reference for cultivated species of the human gut microbiota.</title>
        <authorList>
            <person name="Zou Y."/>
            <person name="Xue W."/>
            <person name="Luo G."/>
        </authorList>
    </citation>
    <scope>NUCLEOTIDE SEQUENCE [LARGE SCALE GENOMIC DNA]</scope>
    <source>
        <strain evidence="2 3">AM25-1</strain>
    </source>
</reference>
<accession>A0A414PVA1</accession>
<protein>
    <submittedName>
        <fullName evidence="2">PhaC PHA synthase</fullName>
    </submittedName>
</protein>
<dbReference type="NCBIfam" id="NF047436">
    <property type="entry name" value="LA_2272_repeat"/>
    <property type="match status" value="1"/>
</dbReference>
<evidence type="ECO:0000313" key="2">
    <source>
        <dbReference type="EMBL" id="RHF72503.1"/>
    </source>
</evidence>
<evidence type="ECO:0000256" key="1">
    <source>
        <dbReference type="SAM" id="SignalP"/>
    </source>
</evidence>
<name>A0A414PVA1_FUSMR</name>
<dbReference type="InterPro" id="IPR058093">
    <property type="entry name" value="LA_2272-like"/>
</dbReference>
<organism evidence="2 3">
    <name type="scientific">Fusobacterium mortiferum</name>
    <dbReference type="NCBI Taxonomy" id="850"/>
    <lineage>
        <taxon>Bacteria</taxon>
        <taxon>Fusobacteriati</taxon>
        <taxon>Fusobacteriota</taxon>
        <taxon>Fusobacteriia</taxon>
        <taxon>Fusobacteriales</taxon>
        <taxon>Fusobacteriaceae</taxon>
        <taxon>Fusobacterium</taxon>
    </lineage>
</organism>
<sequence>MKLKSLIAGVALLSSVSFAATQGAQFSVLPGVQFGATKYDSIDGFSFNVLGAENQNVSGVDLSLIGYRKVNGNFNGLHLSLFFEAFRVDGNMRGISLALWNDVKGDVNGGNLGLVNTVGGNATFQLGGLNMVNQEAMVQIGFVNYAQQVGGLQFGFVNATKKLEGLQVGLINYAENGVFPVLPIVNFRKTLF</sequence>
<evidence type="ECO:0000313" key="3">
    <source>
        <dbReference type="Proteomes" id="UP000284676"/>
    </source>
</evidence>
<dbReference type="EMBL" id="QRHL01000008">
    <property type="protein sequence ID" value="RHF72503.1"/>
    <property type="molecule type" value="Genomic_DNA"/>
</dbReference>
<dbReference type="AlphaFoldDB" id="A0A414PVA1"/>
<feature type="signal peptide" evidence="1">
    <location>
        <begin position="1"/>
        <end position="19"/>
    </location>
</feature>
<proteinExistence type="predicted"/>